<keyword evidence="2" id="KW-0732">Signal</keyword>
<keyword evidence="1" id="KW-1133">Transmembrane helix</keyword>
<dbReference type="AlphaFoldDB" id="A0A839RK59"/>
<dbReference type="RefSeq" id="WP_064440269.1">
    <property type="nucleotide sequence ID" value="NZ_BDDI01000007.1"/>
</dbReference>
<dbReference type="CDD" id="cd08545">
    <property type="entry name" value="YcnI_like"/>
    <property type="match status" value="1"/>
</dbReference>
<gene>
    <name evidence="4" type="ORF">FHU29_000815</name>
</gene>
<name>A0A839RK59_9ACTN</name>
<keyword evidence="5" id="KW-1185">Reference proteome</keyword>
<organism evidence="4 5">
    <name type="scientific">Hoyosella altamirensis</name>
    <dbReference type="NCBI Taxonomy" id="616997"/>
    <lineage>
        <taxon>Bacteria</taxon>
        <taxon>Bacillati</taxon>
        <taxon>Actinomycetota</taxon>
        <taxon>Actinomycetes</taxon>
        <taxon>Mycobacteriales</taxon>
        <taxon>Hoyosellaceae</taxon>
        <taxon>Hoyosella</taxon>
    </lineage>
</organism>
<accession>A0A839RK59</accession>
<dbReference type="Gene3D" id="2.60.40.2230">
    <property type="entry name" value="Uncharacterised protein YcnI-like PF07987, DUF1775"/>
    <property type="match status" value="1"/>
</dbReference>
<sequence length="226" mass="23103">MNTSTLARLAAAGSAAAVLALMVPTTAAAHVTVSANTTEAGRYAVLTVGVPHGCDGSATTSVAIQIPEAFTSVTPTVNPNWDVEKVMEQLDPPVDDGHGGQITERVAEVVYTANTPLPDDLRDTFELSVRLPDAPGETLHFPAIQTCEEGETAWTQIATEGQDADDFDYPAPLVTLTAASADDDTDATAAADNDTSGVSGVSVAALGLSVVAVVLGGAALARTRRT</sequence>
<proteinExistence type="predicted"/>
<comment type="caution">
    <text evidence="4">The sequence shown here is derived from an EMBL/GenBank/DDBJ whole genome shotgun (WGS) entry which is preliminary data.</text>
</comment>
<dbReference type="OrthoDB" id="9810871at2"/>
<feature type="domain" description="YncI copper-binding" evidence="3">
    <location>
        <begin position="30"/>
        <end position="176"/>
    </location>
</feature>
<keyword evidence="1" id="KW-0812">Transmembrane</keyword>
<feature type="transmembrane region" description="Helical" evidence="1">
    <location>
        <begin position="201"/>
        <end position="221"/>
    </location>
</feature>
<reference evidence="4 5" key="1">
    <citation type="submission" date="2020-08" db="EMBL/GenBank/DDBJ databases">
        <title>Sequencing the genomes of 1000 actinobacteria strains.</title>
        <authorList>
            <person name="Klenk H.-P."/>
        </authorList>
    </citation>
    <scope>NUCLEOTIDE SEQUENCE [LARGE SCALE GENOMIC DNA]</scope>
    <source>
        <strain evidence="4 5">DSM 45258</strain>
    </source>
</reference>
<dbReference type="InterPro" id="IPR038507">
    <property type="entry name" value="YcnI-like_sf"/>
</dbReference>
<evidence type="ECO:0000313" key="4">
    <source>
        <dbReference type="EMBL" id="MBB3036381.1"/>
    </source>
</evidence>
<feature type="chain" id="PRO_5032912710" evidence="2">
    <location>
        <begin position="30"/>
        <end position="226"/>
    </location>
</feature>
<dbReference type="Proteomes" id="UP000567922">
    <property type="component" value="Unassembled WGS sequence"/>
</dbReference>
<evidence type="ECO:0000256" key="1">
    <source>
        <dbReference type="SAM" id="Phobius"/>
    </source>
</evidence>
<evidence type="ECO:0000259" key="3">
    <source>
        <dbReference type="Pfam" id="PF07987"/>
    </source>
</evidence>
<dbReference type="Pfam" id="PF07987">
    <property type="entry name" value="DUF1775"/>
    <property type="match status" value="1"/>
</dbReference>
<protein>
    <submittedName>
        <fullName evidence="4">Uncharacterized protein YcnI</fullName>
    </submittedName>
</protein>
<keyword evidence="1" id="KW-0472">Membrane</keyword>
<evidence type="ECO:0000256" key="2">
    <source>
        <dbReference type="SAM" id="SignalP"/>
    </source>
</evidence>
<evidence type="ECO:0000313" key="5">
    <source>
        <dbReference type="Proteomes" id="UP000567922"/>
    </source>
</evidence>
<dbReference type="EMBL" id="JACHWS010000001">
    <property type="protein sequence ID" value="MBB3036381.1"/>
    <property type="molecule type" value="Genomic_DNA"/>
</dbReference>
<feature type="signal peptide" evidence="2">
    <location>
        <begin position="1"/>
        <end position="29"/>
    </location>
</feature>
<dbReference type="InterPro" id="IPR012533">
    <property type="entry name" value="YcnI-copper_dom"/>
</dbReference>